<dbReference type="GO" id="GO:0012505">
    <property type="term" value="C:endomembrane system"/>
    <property type="evidence" value="ECO:0007669"/>
    <property type="project" value="UniProtKB-SubCell"/>
</dbReference>
<name>A0A4P2Q5T2_SORCE</name>
<dbReference type="Gene3D" id="1.20.120.1630">
    <property type="match status" value="1"/>
</dbReference>
<keyword evidence="6" id="KW-0489">Methyltransferase</keyword>
<sequence>MSSLAVVAWALYLLVAFVLRSVVQRRRTGSAGFVGVKDPPLSLRWMGGALFVVAFVLSGAAPALALAGAARPVPALDRPLVAALGALLFAAGLPLTLWSQLAMGASWRIGVDPGARTALVTAGPFRQVRNPIFTAMVLAVLGIALMAPSALALAAVAALVVAVEIQVRLVEEPYLARVHGGEYLRYAARAGRFLPGIGRLRARA</sequence>
<protein>
    <submittedName>
        <fullName evidence="6">Isoprenylcysteine carboxyl methyltransferase</fullName>
    </submittedName>
</protein>
<evidence type="ECO:0000256" key="4">
    <source>
        <dbReference type="ARBA" id="ARBA00023136"/>
    </source>
</evidence>
<dbReference type="InterPro" id="IPR007318">
    <property type="entry name" value="Phopholipid_MeTrfase"/>
</dbReference>
<evidence type="ECO:0000256" key="2">
    <source>
        <dbReference type="ARBA" id="ARBA00022692"/>
    </source>
</evidence>
<dbReference type="EMBL" id="CP012670">
    <property type="protein sequence ID" value="AUX24581.1"/>
    <property type="molecule type" value="Genomic_DNA"/>
</dbReference>
<accession>A0A4P2Q5T2</accession>
<keyword evidence="6" id="KW-0808">Transferase</keyword>
<dbReference type="PANTHER" id="PTHR43847:SF1">
    <property type="entry name" value="BLL3993 PROTEIN"/>
    <property type="match status" value="1"/>
</dbReference>
<gene>
    <name evidence="6" type="ORF">SOCEGT47_051200</name>
</gene>
<keyword evidence="4 5" id="KW-0472">Membrane</keyword>
<dbReference type="OrthoDB" id="9789029at2"/>
<keyword evidence="2 5" id="KW-0812">Transmembrane</keyword>
<evidence type="ECO:0000256" key="3">
    <source>
        <dbReference type="ARBA" id="ARBA00022989"/>
    </source>
</evidence>
<evidence type="ECO:0000313" key="6">
    <source>
        <dbReference type="EMBL" id="AUX24581.1"/>
    </source>
</evidence>
<comment type="subcellular location">
    <subcellularLocation>
        <location evidence="1">Endomembrane system</location>
        <topology evidence="1">Multi-pass membrane protein</topology>
    </subcellularLocation>
</comment>
<proteinExistence type="predicted"/>
<feature type="transmembrane region" description="Helical" evidence="5">
    <location>
        <begin position="132"/>
        <end position="163"/>
    </location>
</feature>
<dbReference type="InterPro" id="IPR052527">
    <property type="entry name" value="Metal_cation-efflux_comp"/>
</dbReference>
<evidence type="ECO:0000313" key="7">
    <source>
        <dbReference type="Proteomes" id="UP000295781"/>
    </source>
</evidence>
<feature type="transmembrane region" description="Helical" evidence="5">
    <location>
        <begin position="44"/>
        <end position="67"/>
    </location>
</feature>
<dbReference type="Proteomes" id="UP000295781">
    <property type="component" value="Chromosome"/>
</dbReference>
<dbReference type="PANTHER" id="PTHR43847">
    <property type="entry name" value="BLL3993 PROTEIN"/>
    <property type="match status" value="1"/>
</dbReference>
<evidence type="ECO:0000256" key="5">
    <source>
        <dbReference type="SAM" id="Phobius"/>
    </source>
</evidence>
<dbReference type="GO" id="GO:0032259">
    <property type="term" value="P:methylation"/>
    <property type="evidence" value="ECO:0007669"/>
    <property type="project" value="UniProtKB-KW"/>
</dbReference>
<evidence type="ECO:0000256" key="1">
    <source>
        <dbReference type="ARBA" id="ARBA00004127"/>
    </source>
</evidence>
<reference evidence="6 7" key="1">
    <citation type="submission" date="2015-09" db="EMBL/GenBank/DDBJ databases">
        <title>Sorangium comparison.</title>
        <authorList>
            <person name="Zaburannyi N."/>
            <person name="Bunk B."/>
            <person name="Overmann J."/>
            <person name="Mueller R."/>
        </authorList>
    </citation>
    <scope>NUCLEOTIDE SEQUENCE [LARGE SCALE GENOMIC DNA]</scope>
    <source>
        <strain evidence="6 7">So ceGT47</strain>
    </source>
</reference>
<dbReference type="RefSeq" id="WP_129350850.1">
    <property type="nucleotide sequence ID" value="NZ_CP012670.1"/>
</dbReference>
<dbReference type="AlphaFoldDB" id="A0A4P2Q5T2"/>
<organism evidence="6 7">
    <name type="scientific">Sorangium cellulosum</name>
    <name type="common">Polyangium cellulosum</name>
    <dbReference type="NCBI Taxonomy" id="56"/>
    <lineage>
        <taxon>Bacteria</taxon>
        <taxon>Pseudomonadati</taxon>
        <taxon>Myxococcota</taxon>
        <taxon>Polyangia</taxon>
        <taxon>Polyangiales</taxon>
        <taxon>Polyangiaceae</taxon>
        <taxon>Sorangium</taxon>
    </lineage>
</organism>
<dbReference type="Pfam" id="PF04191">
    <property type="entry name" value="PEMT"/>
    <property type="match status" value="1"/>
</dbReference>
<keyword evidence="3 5" id="KW-1133">Transmembrane helix</keyword>
<dbReference type="GO" id="GO:0008168">
    <property type="term" value="F:methyltransferase activity"/>
    <property type="evidence" value="ECO:0007669"/>
    <property type="project" value="UniProtKB-KW"/>
</dbReference>
<feature type="transmembrane region" description="Helical" evidence="5">
    <location>
        <begin position="79"/>
        <end position="98"/>
    </location>
</feature>